<dbReference type="OrthoDB" id="532567at2"/>
<protein>
    <submittedName>
        <fullName evidence="1">Uncharacterized protein</fullName>
    </submittedName>
</protein>
<reference evidence="1 2" key="1">
    <citation type="submission" date="2019-03" db="EMBL/GenBank/DDBJ databases">
        <title>Genomic Encyclopedia of Type Strains, Phase IV (KMG-IV): sequencing the most valuable type-strain genomes for metagenomic binning, comparative biology and taxonomic classification.</title>
        <authorList>
            <person name="Goeker M."/>
        </authorList>
    </citation>
    <scope>NUCLEOTIDE SEQUENCE [LARGE SCALE GENOMIC DNA]</scope>
    <source>
        <strain evidence="1 2">DSM 13587</strain>
    </source>
</reference>
<name>A0A4R3NAT7_9GAMM</name>
<gene>
    <name evidence="1" type="ORF">EDC35_101595</name>
</gene>
<comment type="caution">
    <text evidence="1">The sequence shown here is derived from an EMBL/GenBank/DDBJ whole genome shotgun (WGS) entry which is preliminary data.</text>
</comment>
<sequence>MKKTESSGDEMRSEYKREDLGVGVRGKHYRSYMESHNLVLLRPEVAEAFPSEEAVNEALLSLIRIAKASTSLTGG</sequence>
<dbReference type="RefSeq" id="WP_132975538.1">
    <property type="nucleotide sequence ID" value="NZ_SMAO01000001.1"/>
</dbReference>
<evidence type="ECO:0000313" key="1">
    <source>
        <dbReference type="EMBL" id="TCT24273.1"/>
    </source>
</evidence>
<keyword evidence="2" id="KW-1185">Reference proteome</keyword>
<dbReference type="EMBL" id="SMAO01000001">
    <property type="protein sequence ID" value="TCT24273.1"/>
    <property type="molecule type" value="Genomic_DNA"/>
</dbReference>
<dbReference type="Proteomes" id="UP000295717">
    <property type="component" value="Unassembled WGS sequence"/>
</dbReference>
<accession>A0A4R3NAT7</accession>
<proteinExistence type="predicted"/>
<dbReference type="AlphaFoldDB" id="A0A4R3NAT7"/>
<evidence type="ECO:0000313" key="2">
    <source>
        <dbReference type="Proteomes" id="UP000295717"/>
    </source>
</evidence>
<organism evidence="1 2">
    <name type="scientific">Thiobaca trueperi</name>
    <dbReference type="NCBI Taxonomy" id="127458"/>
    <lineage>
        <taxon>Bacteria</taxon>
        <taxon>Pseudomonadati</taxon>
        <taxon>Pseudomonadota</taxon>
        <taxon>Gammaproteobacteria</taxon>
        <taxon>Chromatiales</taxon>
        <taxon>Chromatiaceae</taxon>
        <taxon>Thiobaca</taxon>
    </lineage>
</organism>